<evidence type="ECO:0000313" key="1">
    <source>
        <dbReference type="EMBL" id="UOQ69741.1"/>
    </source>
</evidence>
<evidence type="ECO:0008006" key="3">
    <source>
        <dbReference type="Google" id="ProtNLM"/>
    </source>
</evidence>
<reference evidence="1" key="1">
    <citation type="submission" date="2022-04" db="EMBL/GenBank/DDBJ databases">
        <title>Hymenobacter sp. isolated from the air.</title>
        <authorList>
            <person name="Won M."/>
            <person name="Lee C.-M."/>
            <person name="Woen H.-Y."/>
            <person name="Kwon S.-W."/>
        </authorList>
    </citation>
    <scope>NUCLEOTIDE SEQUENCE</scope>
    <source>
        <strain evidence="1">5420S-77</strain>
        <plasmid evidence="1">unnamed7</plasmid>
    </source>
</reference>
<geneLocation type="plasmid" evidence="1 2">
    <name>unnamed7</name>
</geneLocation>
<evidence type="ECO:0000313" key="2">
    <source>
        <dbReference type="Proteomes" id="UP000830401"/>
    </source>
</evidence>
<dbReference type="Proteomes" id="UP000830401">
    <property type="component" value="Plasmid unnamed7"/>
</dbReference>
<accession>A0ABY4GFP4</accession>
<organism evidence="1 2">
    <name type="scientific">Hymenobacter volaticus</name>
    <dbReference type="NCBI Taxonomy" id="2932254"/>
    <lineage>
        <taxon>Bacteria</taxon>
        <taxon>Pseudomonadati</taxon>
        <taxon>Bacteroidota</taxon>
        <taxon>Cytophagia</taxon>
        <taxon>Cytophagales</taxon>
        <taxon>Hymenobacteraceae</taxon>
        <taxon>Hymenobacter</taxon>
    </lineage>
</organism>
<protein>
    <recommendedName>
        <fullName evidence="3">Glycosyl hydrolase family 32 N-terminal domain-containing protein</fullName>
    </recommendedName>
</protein>
<sequence>MGAHTATGQGAYAVAHPAVDPPKQVMLTATPDWQPTLRTVPVAAPRLAGTQAKLVAIKDSLARLQRAANFPTPPTVSARTATPPQVLSRFFGYELPGVPNDDDLAVANDGTVVSVMNNRLAVHAEDGTLLRSQNLAALSTTPGVRGFDPRVLYDPEANRFVVVFLSGNVAAASLVHVAVSVSADPLGAWHSYQLSGSPLNDGTWMDYPNILLTQNELFISGNTFTDGSTNNSGFRQSVVWQLNKQKLLAGRCCKVPMRATTTASPTTGSPSST</sequence>
<dbReference type="EMBL" id="CP095068">
    <property type="protein sequence ID" value="UOQ69741.1"/>
    <property type="molecule type" value="Genomic_DNA"/>
</dbReference>
<proteinExistence type="predicted"/>
<keyword evidence="2" id="KW-1185">Reference proteome</keyword>
<gene>
    <name evidence="1" type="ORF">MUN86_29970</name>
</gene>
<keyword evidence="1" id="KW-0614">Plasmid</keyword>
<name>A0ABY4GFP4_9BACT</name>